<comment type="caution">
    <text evidence="1">The sequence shown here is derived from an EMBL/GenBank/DDBJ whole genome shotgun (WGS) entry which is preliminary data.</text>
</comment>
<reference evidence="2" key="1">
    <citation type="journal article" date="2018" name="BMC Genomics">
        <title>Genomic insights into host adaptation between the wheat stripe rust pathogen (Puccinia striiformis f. sp. tritici) and the barley stripe rust pathogen (Puccinia striiformis f. sp. hordei).</title>
        <authorList>
            <person name="Xia C."/>
            <person name="Wang M."/>
            <person name="Yin C."/>
            <person name="Cornejo O.E."/>
            <person name="Hulbert S.H."/>
            <person name="Chen X."/>
        </authorList>
    </citation>
    <scope>NUCLEOTIDE SEQUENCE [LARGE SCALE GENOMIC DNA]</scope>
    <source>
        <strain evidence="2">93-210</strain>
    </source>
</reference>
<organism evidence="1 2">
    <name type="scientific">Puccinia striiformis f. sp. tritici</name>
    <dbReference type="NCBI Taxonomy" id="168172"/>
    <lineage>
        <taxon>Eukaryota</taxon>
        <taxon>Fungi</taxon>
        <taxon>Dikarya</taxon>
        <taxon>Basidiomycota</taxon>
        <taxon>Pucciniomycotina</taxon>
        <taxon>Pucciniomycetes</taxon>
        <taxon>Pucciniales</taxon>
        <taxon>Pucciniaceae</taxon>
        <taxon>Puccinia</taxon>
    </lineage>
</organism>
<reference evidence="2" key="2">
    <citation type="journal article" date="2018" name="Mol. Plant Microbe Interact.">
        <title>Genome sequence resources for the wheat stripe rust pathogen (Puccinia striiformis f. sp. tritici) and the barley stripe rust pathogen (Puccinia striiformis f. sp. hordei).</title>
        <authorList>
            <person name="Xia C."/>
            <person name="Wang M."/>
            <person name="Yin C."/>
            <person name="Cornejo O.E."/>
            <person name="Hulbert S.H."/>
            <person name="Chen X."/>
        </authorList>
    </citation>
    <scope>NUCLEOTIDE SEQUENCE [LARGE SCALE GENOMIC DNA]</scope>
    <source>
        <strain evidence="2">93-210</strain>
    </source>
</reference>
<name>A0ACC0EIQ8_9BASI</name>
<keyword evidence="2" id="KW-1185">Reference proteome</keyword>
<proteinExistence type="predicted"/>
<dbReference type="EMBL" id="CM045869">
    <property type="protein sequence ID" value="KAI7954323.1"/>
    <property type="molecule type" value="Genomic_DNA"/>
</dbReference>
<accession>A0ACC0EIQ8</accession>
<sequence>MTPPQNMEGSTHSETDLCQFHSMSFRDGLYLAHPRMDVTVSSTLPVQRSTKRCHICVDTFSFIEKEYHSPHPLAGPIQLPTVILLKIPINEHVHSKKAKRSGKRSKVILEAFARPKNARVSDGSSTVAVLGRSMSMLLAIFNPSVSKPSARRGWRAEELWPRIFRPQRLATKTFVQTFLLNQPMAAPITTTPTFDDGLYHPFIPAPVIPSTPIIATPVAVAPVAAAIPEPPISTPPVISQSVPMSVSSFKPTASATSIASMPSGTSISSMHSDKPTNLHSTTVVISVLIIVAVFLIVSLYGYLTSQGFRLWKERKWSRYPENEWKVSGGRPTPSMSEGSQRESTTGLISNEKPDPFRHVQRKSRLQSFLNLGRASHSNGVEQTDEERGWLWGTRQAKDNLTRLTTPGLGVGKYRAKYGTHTSRGFRYAVGRSVDVPDLSTQEAAPMAPGESLLYEEKEDLEGPKEELFYDYAQQASQAFNYDHHNSHQGHPENSAPTGVSYLLTKLKDSISGRTKFSSLGSSNSRGRWNEVGRYVNEDDLEDCDEKLDGLEPQSHHLPLRPELSLADIALPSVPAYTWDANSTIKISKQKRCRESTLDSHIPAADSREFLHHSSQLSTNAGSPQRPLAPPKSRKLPPIPSNSADTNVASSSRHQSRRSHKSRSAITASSSSSSSSTLRAKRKGTSVSGSKKLKNPSSTKPSNEIYPGGFVGRAPTKKLRRKASPEY</sequence>
<protein>
    <submittedName>
        <fullName evidence="1">Uncharacterized protein</fullName>
    </submittedName>
</protein>
<gene>
    <name evidence="1" type="ORF">MJO28_004723</name>
</gene>
<dbReference type="Proteomes" id="UP001060170">
    <property type="component" value="Chromosome 5"/>
</dbReference>
<reference evidence="1 2" key="3">
    <citation type="journal article" date="2022" name="Microbiol. Spectr.">
        <title>Folding features and dynamics of 3D genome architecture in plant fungal pathogens.</title>
        <authorList>
            <person name="Xia C."/>
        </authorList>
    </citation>
    <scope>NUCLEOTIDE SEQUENCE [LARGE SCALE GENOMIC DNA]</scope>
    <source>
        <strain evidence="1 2">93-210</strain>
    </source>
</reference>
<evidence type="ECO:0000313" key="2">
    <source>
        <dbReference type="Proteomes" id="UP001060170"/>
    </source>
</evidence>
<evidence type="ECO:0000313" key="1">
    <source>
        <dbReference type="EMBL" id="KAI7954323.1"/>
    </source>
</evidence>